<feature type="region of interest" description="Disordered" evidence="1">
    <location>
        <begin position="73"/>
        <end position="92"/>
    </location>
</feature>
<dbReference type="VEuPathDB" id="TriTrypDB:TM35_000641040"/>
<evidence type="ECO:0000313" key="3">
    <source>
        <dbReference type="EMBL" id="ORC83572.1"/>
    </source>
</evidence>
<keyword evidence="2" id="KW-0732">Signal</keyword>
<feature type="signal peptide" evidence="2">
    <location>
        <begin position="1"/>
        <end position="25"/>
    </location>
</feature>
<dbReference type="RefSeq" id="XP_028877638.1">
    <property type="nucleotide sequence ID" value="XM_029031045.1"/>
</dbReference>
<proteinExistence type="predicted"/>
<feature type="region of interest" description="Disordered" evidence="1">
    <location>
        <begin position="106"/>
        <end position="233"/>
    </location>
</feature>
<evidence type="ECO:0000256" key="1">
    <source>
        <dbReference type="SAM" id="MobiDB-lite"/>
    </source>
</evidence>
<feature type="chain" id="PRO_5012348854" description="Mucin-associated surface protein (MASP)" evidence="2">
    <location>
        <begin position="26"/>
        <end position="274"/>
    </location>
</feature>
<feature type="compositionally biased region" description="Polar residues" evidence="1">
    <location>
        <begin position="151"/>
        <end position="192"/>
    </location>
</feature>
<dbReference type="GeneID" id="39990825"/>
<dbReference type="EMBL" id="NBCO01000064">
    <property type="protein sequence ID" value="ORC83572.1"/>
    <property type="molecule type" value="Genomic_DNA"/>
</dbReference>
<organism evidence="3 4">
    <name type="scientific">Trypanosoma theileri</name>
    <dbReference type="NCBI Taxonomy" id="67003"/>
    <lineage>
        <taxon>Eukaryota</taxon>
        <taxon>Discoba</taxon>
        <taxon>Euglenozoa</taxon>
        <taxon>Kinetoplastea</taxon>
        <taxon>Metakinetoplastina</taxon>
        <taxon>Trypanosomatida</taxon>
        <taxon>Trypanosomatidae</taxon>
        <taxon>Trypanosoma</taxon>
    </lineage>
</organism>
<sequence>MMMMMGRVMCVLAVVLCCACGAILSVGVAATSHDEWNDFLGTAIYDYKCFKEKDKNASKDMTCEAWKKHKKEIGEPDPYAPASSTPQPLQNTVDHPVLTEAVQRQEITGETSSQGAELGQGSKGTKGDTPEHSASASGDEGQKQETDATDGATTSRGQTSDSNAAEQVNQETSSTTANSTLGNSKPYQQSSPPVVDVTAESDSQGTTSTTPQSSVSDVSEAPTTTPSPVPNADINTIASTVQKKANVDSSVTPVWMRTAAPLLIVVVLFSVTVY</sequence>
<evidence type="ECO:0000313" key="4">
    <source>
        <dbReference type="Proteomes" id="UP000192257"/>
    </source>
</evidence>
<gene>
    <name evidence="3" type="ORF">TM35_000641040</name>
</gene>
<comment type="caution">
    <text evidence="3">The sequence shown here is derived from an EMBL/GenBank/DDBJ whole genome shotgun (WGS) entry which is preliminary data.</text>
</comment>
<evidence type="ECO:0008006" key="5">
    <source>
        <dbReference type="Google" id="ProtNLM"/>
    </source>
</evidence>
<feature type="compositionally biased region" description="Polar residues" evidence="1">
    <location>
        <begin position="82"/>
        <end position="92"/>
    </location>
</feature>
<feature type="compositionally biased region" description="Polar residues" evidence="1">
    <location>
        <begin position="106"/>
        <end position="115"/>
    </location>
</feature>
<dbReference type="Proteomes" id="UP000192257">
    <property type="component" value="Unassembled WGS sequence"/>
</dbReference>
<accession>A0A1X0NFS1</accession>
<name>A0A1X0NFS1_9TRYP</name>
<evidence type="ECO:0000256" key="2">
    <source>
        <dbReference type="SAM" id="SignalP"/>
    </source>
</evidence>
<reference evidence="3 4" key="1">
    <citation type="submission" date="2017-03" db="EMBL/GenBank/DDBJ databases">
        <title>An alternative strategy for trypanosome survival in the mammalian bloodstream revealed through genome and transcriptome analysis of the ubiquitous bovine parasite Trypanosoma (Megatrypanum) theileri.</title>
        <authorList>
            <person name="Kelly S."/>
            <person name="Ivens A."/>
            <person name="Mott A."/>
            <person name="O'Neill E."/>
            <person name="Emms D."/>
            <person name="Macleod O."/>
            <person name="Voorheis P."/>
            <person name="Matthews J."/>
            <person name="Matthews K."/>
            <person name="Carrington M."/>
        </authorList>
    </citation>
    <scope>NUCLEOTIDE SEQUENCE [LARGE SCALE GENOMIC DNA]</scope>
    <source>
        <strain evidence="3">Edinburgh</strain>
    </source>
</reference>
<protein>
    <recommendedName>
        <fullName evidence="5">Mucin-associated surface protein (MASP)</fullName>
    </recommendedName>
</protein>
<keyword evidence="4" id="KW-1185">Reference proteome</keyword>
<dbReference type="AlphaFoldDB" id="A0A1X0NFS1"/>
<feature type="compositionally biased region" description="Low complexity" evidence="1">
    <location>
        <begin position="201"/>
        <end position="219"/>
    </location>
</feature>